<keyword evidence="1" id="KW-1133">Transmembrane helix</keyword>
<keyword evidence="1" id="KW-0812">Transmembrane</keyword>
<keyword evidence="1" id="KW-0472">Membrane</keyword>
<gene>
    <name evidence="2" type="ORF">Plo01_47860</name>
</gene>
<dbReference type="RefSeq" id="WP_203892869.1">
    <property type="nucleotide sequence ID" value="NZ_BOOH01000039.1"/>
</dbReference>
<evidence type="ECO:0000256" key="1">
    <source>
        <dbReference type="SAM" id="Phobius"/>
    </source>
</evidence>
<dbReference type="Proteomes" id="UP000616724">
    <property type="component" value="Unassembled WGS sequence"/>
</dbReference>
<comment type="caution">
    <text evidence="2">The sequence shown here is derived from an EMBL/GenBank/DDBJ whole genome shotgun (WGS) entry which is preliminary data.</text>
</comment>
<feature type="transmembrane region" description="Helical" evidence="1">
    <location>
        <begin position="47"/>
        <end position="71"/>
    </location>
</feature>
<organism evidence="2 3">
    <name type="scientific">Planobispora longispora</name>
    <dbReference type="NCBI Taxonomy" id="28887"/>
    <lineage>
        <taxon>Bacteria</taxon>
        <taxon>Bacillati</taxon>
        <taxon>Actinomycetota</taxon>
        <taxon>Actinomycetes</taxon>
        <taxon>Streptosporangiales</taxon>
        <taxon>Streptosporangiaceae</taxon>
        <taxon>Planobispora</taxon>
    </lineage>
</organism>
<dbReference type="EMBL" id="BOOH01000039">
    <property type="protein sequence ID" value="GIH78357.1"/>
    <property type="molecule type" value="Genomic_DNA"/>
</dbReference>
<evidence type="ECO:0000313" key="2">
    <source>
        <dbReference type="EMBL" id="GIH78357.1"/>
    </source>
</evidence>
<reference evidence="2 3" key="1">
    <citation type="submission" date="2021-01" db="EMBL/GenBank/DDBJ databases">
        <title>Whole genome shotgun sequence of Planobispora longispora NBRC 13918.</title>
        <authorList>
            <person name="Komaki H."/>
            <person name="Tamura T."/>
        </authorList>
    </citation>
    <scope>NUCLEOTIDE SEQUENCE [LARGE SCALE GENOMIC DNA]</scope>
    <source>
        <strain evidence="2 3">NBRC 13918</strain>
    </source>
</reference>
<feature type="transmembrane region" description="Helical" evidence="1">
    <location>
        <begin position="7"/>
        <end position="27"/>
    </location>
</feature>
<keyword evidence="3" id="KW-1185">Reference proteome</keyword>
<sequence>MNAAAQTFALIEALIYIGVFPLESFLLGRPFAQRFLSTPAADVPAVMMWAFNVGFRNLFLGLGVITGVVLLNTGREAAGTTLVIFCCVNMVLSAWLMGVSDLLGHYPERGASVPGTLAASVPALIALIAAAF</sequence>
<proteinExistence type="predicted"/>
<dbReference type="Pfam" id="PF06993">
    <property type="entry name" value="DUF1304"/>
    <property type="match status" value="1"/>
</dbReference>
<protein>
    <submittedName>
        <fullName evidence="2">Membrane protein</fullName>
    </submittedName>
</protein>
<evidence type="ECO:0000313" key="3">
    <source>
        <dbReference type="Proteomes" id="UP000616724"/>
    </source>
</evidence>
<dbReference type="InterPro" id="IPR009732">
    <property type="entry name" value="DUF1304"/>
</dbReference>
<name>A0A8J3RR64_9ACTN</name>
<dbReference type="AlphaFoldDB" id="A0A8J3RR64"/>
<feature type="transmembrane region" description="Helical" evidence="1">
    <location>
        <begin position="111"/>
        <end position="131"/>
    </location>
</feature>
<feature type="transmembrane region" description="Helical" evidence="1">
    <location>
        <begin position="78"/>
        <end position="99"/>
    </location>
</feature>
<accession>A0A8J3RR64</accession>